<evidence type="ECO:0000256" key="1">
    <source>
        <dbReference type="ARBA" id="ARBA00007109"/>
    </source>
</evidence>
<protein>
    <recommendedName>
        <fullName evidence="7">Drought induced 19 protein type zinc-binding domain-containing protein</fullName>
    </recommendedName>
</protein>
<evidence type="ECO:0000259" key="3">
    <source>
        <dbReference type="Pfam" id="PF05605"/>
    </source>
</evidence>
<evidence type="ECO:0000259" key="4">
    <source>
        <dbReference type="Pfam" id="PF14571"/>
    </source>
</evidence>
<comment type="caution">
    <text evidence="5">The sequence shown here is derived from an EMBL/GenBank/DDBJ whole genome shotgun (WGS) entry which is preliminary data.</text>
</comment>
<dbReference type="PANTHER" id="PTHR31875">
    <property type="entry name" value="PROTEIN DEHYDRATION-INDUCED 19"/>
    <property type="match status" value="1"/>
</dbReference>
<keyword evidence="6" id="KW-1185">Reference proteome</keyword>
<gene>
    <name evidence="5" type="ORF">EJB05_01186</name>
</gene>
<dbReference type="OrthoDB" id="6270329at2759"/>
<reference evidence="5 6" key="1">
    <citation type="journal article" date="2019" name="Sci. Rep.">
        <title>A high-quality genome of Eragrostis curvula grass provides insights into Poaceae evolution and supports new strategies to enhance forage quality.</title>
        <authorList>
            <person name="Carballo J."/>
            <person name="Santos B.A.C.M."/>
            <person name="Zappacosta D."/>
            <person name="Garbus I."/>
            <person name="Selva J.P."/>
            <person name="Gallo C.A."/>
            <person name="Diaz A."/>
            <person name="Albertini E."/>
            <person name="Caccamo M."/>
            <person name="Echenique V."/>
        </authorList>
    </citation>
    <scope>NUCLEOTIDE SEQUENCE [LARGE SCALE GENOMIC DNA]</scope>
    <source>
        <strain evidence="6">cv. Victoria</strain>
        <tissue evidence="5">Leaf</tissue>
    </source>
</reference>
<evidence type="ECO:0000313" key="6">
    <source>
        <dbReference type="Proteomes" id="UP000324897"/>
    </source>
</evidence>
<sequence>MDVHARLAADARRRGTCFDGVIDLEDVEASDADEDEEEDEDERPAAAGNELPCPFCGEEFDALGMYCHIEAEHPVEASAGVCPVCADKVGINLVPHITSEHPTFLKDKWRNRRSSYGSHSSTLALLKKNLRERDRHPLNGGSSRAVSMSTVPDPLLSSFVSNFVEVDLPKAAPQVILDEADVGSDSLEQKAAESAKEPLLPEVKEERTRRSQFVQGLVLSLIFDEVL</sequence>
<dbReference type="InterPro" id="IPR033347">
    <property type="entry name" value="Di19"/>
</dbReference>
<dbReference type="InterPro" id="IPR008598">
    <property type="entry name" value="Di19_Zn-bd"/>
</dbReference>
<evidence type="ECO:0000313" key="5">
    <source>
        <dbReference type="EMBL" id="TVU49848.1"/>
    </source>
</evidence>
<dbReference type="AlphaFoldDB" id="A0A5J9WNT1"/>
<feature type="domain" description="Di19 C-terminal" evidence="4">
    <location>
        <begin position="123"/>
        <end position="222"/>
    </location>
</feature>
<accession>A0A5J9WNT1</accession>
<dbReference type="Gramene" id="TVU49848">
    <property type="protein sequence ID" value="TVU49848"/>
    <property type="gene ID" value="EJB05_01186"/>
</dbReference>
<dbReference type="InterPro" id="IPR027935">
    <property type="entry name" value="Di19_C"/>
</dbReference>
<evidence type="ECO:0008006" key="7">
    <source>
        <dbReference type="Google" id="ProtNLM"/>
    </source>
</evidence>
<dbReference type="PANTHER" id="PTHR31875:SF23">
    <property type="entry name" value="PROTEIN DEHYDRATION-INDUCED 19 HOMOLOG 4"/>
    <property type="match status" value="1"/>
</dbReference>
<comment type="similarity">
    <text evidence="1">Belongs to the Di19 family.</text>
</comment>
<name>A0A5J9WNT1_9POAL</name>
<feature type="compositionally biased region" description="Acidic residues" evidence="2">
    <location>
        <begin position="28"/>
        <end position="42"/>
    </location>
</feature>
<dbReference type="Pfam" id="PF14571">
    <property type="entry name" value="Di19_C"/>
    <property type="match status" value="1"/>
</dbReference>
<proteinExistence type="inferred from homology"/>
<dbReference type="Pfam" id="PF05605">
    <property type="entry name" value="zf-Di19"/>
    <property type="match status" value="1"/>
</dbReference>
<dbReference type="EMBL" id="RWGY01000002">
    <property type="protein sequence ID" value="TVU49848.1"/>
    <property type="molecule type" value="Genomic_DNA"/>
</dbReference>
<feature type="domain" description="Di19 zinc-binding" evidence="3">
    <location>
        <begin position="50"/>
        <end position="101"/>
    </location>
</feature>
<dbReference type="Proteomes" id="UP000324897">
    <property type="component" value="Chromosome 6"/>
</dbReference>
<evidence type="ECO:0000256" key="2">
    <source>
        <dbReference type="SAM" id="MobiDB-lite"/>
    </source>
</evidence>
<organism evidence="5 6">
    <name type="scientific">Eragrostis curvula</name>
    <name type="common">weeping love grass</name>
    <dbReference type="NCBI Taxonomy" id="38414"/>
    <lineage>
        <taxon>Eukaryota</taxon>
        <taxon>Viridiplantae</taxon>
        <taxon>Streptophyta</taxon>
        <taxon>Embryophyta</taxon>
        <taxon>Tracheophyta</taxon>
        <taxon>Spermatophyta</taxon>
        <taxon>Magnoliopsida</taxon>
        <taxon>Liliopsida</taxon>
        <taxon>Poales</taxon>
        <taxon>Poaceae</taxon>
        <taxon>PACMAD clade</taxon>
        <taxon>Chloridoideae</taxon>
        <taxon>Eragrostideae</taxon>
        <taxon>Eragrostidinae</taxon>
        <taxon>Eragrostis</taxon>
    </lineage>
</organism>
<feature type="region of interest" description="Disordered" evidence="2">
    <location>
        <begin position="28"/>
        <end position="50"/>
    </location>
</feature>